<keyword evidence="8" id="KW-0614">Plasmid</keyword>
<dbReference type="InterPro" id="IPR050469">
    <property type="entry name" value="Diguanylate_Cyclase"/>
</dbReference>
<dbReference type="SUPFAM" id="SSF55073">
    <property type="entry name" value="Nucleotide cyclase"/>
    <property type="match status" value="1"/>
</dbReference>
<gene>
    <name evidence="8" type="ORF">DFI_16185</name>
</gene>
<feature type="transmembrane region" description="Helical" evidence="6">
    <location>
        <begin position="7"/>
        <end position="28"/>
    </location>
</feature>
<dbReference type="Gene3D" id="3.30.70.270">
    <property type="match status" value="1"/>
</dbReference>
<evidence type="ECO:0000256" key="3">
    <source>
        <dbReference type="ARBA" id="ARBA00022692"/>
    </source>
</evidence>
<evidence type="ECO:0000313" key="9">
    <source>
        <dbReference type="Proteomes" id="UP000259030"/>
    </source>
</evidence>
<keyword evidence="5 6" id="KW-0472">Membrane</keyword>
<accession>A0A221T1B7</accession>
<dbReference type="GO" id="GO:0000155">
    <property type="term" value="F:phosphorelay sensor kinase activity"/>
    <property type="evidence" value="ECO:0007669"/>
    <property type="project" value="InterPro"/>
</dbReference>
<dbReference type="InterPro" id="IPR000160">
    <property type="entry name" value="GGDEF_dom"/>
</dbReference>
<dbReference type="Pfam" id="PF07694">
    <property type="entry name" value="5TM-5TMR_LYT"/>
    <property type="match status" value="1"/>
</dbReference>
<dbReference type="KEGG" id="dfc:DFI_16185"/>
<dbReference type="AlphaFoldDB" id="A0A221T1B7"/>
<keyword evidence="4 6" id="KW-1133">Transmembrane helix</keyword>
<reference evidence="8 9" key="1">
    <citation type="submission" date="2017-05" db="EMBL/GenBank/DDBJ databases">
        <title>The complete genome sequence of Deinococcus ficus isolated from the rhizosphere of the Ficus religiosa L. in Taiwan.</title>
        <authorList>
            <person name="Wu K.-M."/>
            <person name="Liao T.-L."/>
            <person name="Liu Y.-M."/>
            <person name="Young C.-C."/>
            <person name="Tsai S.-F."/>
        </authorList>
    </citation>
    <scope>NUCLEOTIDE SEQUENCE [LARGE SCALE GENOMIC DNA]</scope>
    <source>
        <strain evidence="8 9">CC-FR2-10</strain>
        <plasmid evidence="9">pdfi1</plasmid>
    </source>
</reference>
<keyword evidence="3 6" id="KW-0812">Transmembrane</keyword>
<evidence type="ECO:0000256" key="4">
    <source>
        <dbReference type="ARBA" id="ARBA00022989"/>
    </source>
</evidence>
<dbReference type="InterPro" id="IPR029787">
    <property type="entry name" value="Nucleotide_cyclase"/>
</dbReference>
<sequence length="368" mass="40555">MADWSTFDPLIHNVALLAAGVMAISLTYQPGPRPRPDLWLALRYLLAVLLGMYLTSNGIVLSDDLRFDFRAVIIAVVARRHGLLPALLVVLPLSLYRASLGGSGMGWGMLQMTLIALLGSLGIGWKRIDLSFDDESPAQRWWRSFTLFATVNLTLFPAAYLAGQPLSEAVLLYAGTSILGAVGLFMSCEILQARLETLAHTTHLRHLASVDSLTGCFNRRQFDADFVTPHPSRRSFLLMMDLDHFKRINDTFGHDTGDRVLVALADTLRESTRSSDCLYRLGGEEFAVLLHDSTLDDAHEVAERIRHAVETTVARRAGLPGERITLSGGLVAVQGDRHQVLQEADGHLYAAKDGGRNRIHRQVTVVHA</sequence>
<keyword evidence="2" id="KW-1003">Cell membrane</keyword>
<organism evidence="8 9">
    <name type="scientific">Deinococcus ficus</name>
    <dbReference type="NCBI Taxonomy" id="317577"/>
    <lineage>
        <taxon>Bacteria</taxon>
        <taxon>Thermotogati</taxon>
        <taxon>Deinococcota</taxon>
        <taxon>Deinococci</taxon>
        <taxon>Deinococcales</taxon>
        <taxon>Deinococcaceae</taxon>
        <taxon>Deinococcus</taxon>
    </lineage>
</organism>
<feature type="transmembrane region" description="Helical" evidence="6">
    <location>
        <begin position="82"/>
        <end position="99"/>
    </location>
</feature>
<dbReference type="GO" id="GO:0005886">
    <property type="term" value="C:plasma membrane"/>
    <property type="evidence" value="ECO:0007669"/>
    <property type="project" value="UniProtKB-SubCell"/>
</dbReference>
<comment type="subcellular location">
    <subcellularLocation>
        <location evidence="1">Cell membrane</location>
        <topology evidence="1">Multi-pass membrane protein</topology>
    </subcellularLocation>
</comment>
<dbReference type="RefSeq" id="WP_027463859.1">
    <property type="nucleotide sequence ID" value="NZ_CP021082.1"/>
</dbReference>
<evidence type="ECO:0000256" key="2">
    <source>
        <dbReference type="ARBA" id="ARBA00022475"/>
    </source>
</evidence>
<evidence type="ECO:0000256" key="5">
    <source>
        <dbReference type="ARBA" id="ARBA00023136"/>
    </source>
</evidence>
<dbReference type="GO" id="GO:0071555">
    <property type="term" value="P:cell wall organization"/>
    <property type="evidence" value="ECO:0007669"/>
    <property type="project" value="InterPro"/>
</dbReference>
<dbReference type="GO" id="GO:0052621">
    <property type="term" value="F:diguanylate cyclase activity"/>
    <property type="evidence" value="ECO:0007669"/>
    <property type="project" value="TreeGrafter"/>
</dbReference>
<dbReference type="PANTHER" id="PTHR45138:SF9">
    <property type="entry name" value="DIGUANYLATE CYCLASE DGCM-RELATED"/>
    <property type="match status" value="1"/>
</dbReference>
<dbReference type="InterPro" id="IPR011620">
    <property type="entry name" value="Sig_transdc_His_kinase_LytS_TM"/>
</dbReference>
<feature type="domain" description="GGDEF" evidence="7">
    <location>
        <begin position="233"/>
        <end position="364"/>
    </location>
</feature>
<dbReference type="Pfam" id="PF00990">
    <property type="entry name" value="GGDEF"/>
    <property type="match status" value="1"/>
</dbReference>
<evidence type="ECO:0000313" key="8">
    <source>
        <dbReference type="EMBL" id="ASN82698.1"/>
    </source>
</evidence>
<feature type="transmembrane region" description="Helical" evidence="6">
    <location>
        <begin position="169"/>
        <end position="188"/>
    </location>
</feature>
<dbReference type="CDD" id="cd01949">
    <property type="entry name" value="GGDEF"/>
    <property type="match status" value="1"/>
</dbReference>
<dbReference type="InterPro" id="IPR043128">
    <property type="entry name" value="Rev_trsase/Diguanyl_cyclase"/>
</dbReference>
<evidence type="ECO:0000256" key="1">
    <source>
        <dbReference type="ARBA" id="ARBA00004651"/>
    </source>
</evidence>
<dbReference type="PANTHER" id="PTHR45138">
    <property type="entry name" value="REGULATORY COMPONENTS OF SENSORY TRANSDUCTION SYSTEM"/>
    <property type="match status" value="1"/>
</dbReference>
<dbReference type="Proteomes" id="UP000259030">
    <property type="component" value="Plasmid pDFI1"/>
</dbReference>
<proteinExistence type="predicted"/>
<keyword evidence="9" id="KW-1185">Reference proteome</keyword>
<feature type="transmembrane region" description="Helical" evidence="6">
    <location>
        <begin position="105"/>
        <end position="125"/>
    </location>
</feature>
<dbReference type="GO" id="GO:0043709">
    <property type="term" value="P:cell adhesion involved in single-species biofilm formation"/>
    <property type="evidence" value="ECO:0007669"/>
    <property type="project" value="TreeGrafter"/>
</dbReference>
<name>A0A221T1B7_9DEIO</name>
<feature type="transmembrane region" description="Helical" evidence="6">
    <location>
        <begin position="40"/>
        <end position="61"/>
    </location>
</feature>
<dbReference type="FunFam" id="3.30.70.270:FF:000001">
    <property type="entry name" value="Diguanylate cyclase domain protein"/>
    <property type="match status" value="1"/>
</dbReference>
<geneLocation type="plasmid" evidence="9">
    <name>pdfi1</name>
</geneLocation>
<dbReference type="EMBL" id="CP021082">
    <property type="protein sequence ID" value="ASN82698.1"/>
    <property type="molecule type" value="Genomic_DNA"/>
</dbReference>
<dbReference type="PROSITE" id="PS50887">
    <property type="entry name" value="GGDEF"/>
    <property type="match status" value="1"/>
</dbReference>
<feature type="transmembrane region" description="Helical" evidence="6">
    <location>
        <begin position="145"/>
        <end position="163"/>
    </location>
</feature>
<evidence type="ECO:0000256" key="6">
    <source>
        <dbReference type="SAM" id="Phobius"/>
    </source>
</evidence>
<dbReference type="GO" id="GO:1902201">
    <property type="term" value="P:negative regulation of bacterial-type flagellum-dependent cell motility"/>
    <property type="evidence" value="ECO:0007669"/>
    <property type="project" value="TreeGrafter"/>
</dbReference>
<dbReference type="NCBIfam" id="TIGR00254">
    <property type="entry name" value="GGDEF"/>
    <property type="match status" value="1"/>
</dbReference>
<dbReference type="SMART" id="SM00267">
    <property type="entry name" value="GGDEF"/>
    <property type="match status" value="1"/>
</dbReference>
<protein>
    <submittedName>
        <fullName evidence="8">GGDEF domain-containing protein</fullName>
    </submittedName>
</protein>
<dbReference type="STRING" id="317577.GCA_000419625_02981"/>
<evidence type="ECO:0000259" key="7">
    <source>
        <dbReference type="PROSITE" id="PS50887"/>
    </source>
</evidence>